<reference evidence="3 4" key="1">
    <citation type="submission" date="2017-08" db="EMBL/GenBank/DDBJ databases">
        <title>Infants hospitalized years apart are colonized by the same room-sourced microbial strains.</title>
        <authorList>
            <person name="Brooks B."/>
            <person name="Olm M.R."/>
            <person name="Firek B.A."/>
            <person name="Baker R."/>
            <person name="Thomas B.C."/>
            <person name="Morowitz M.J."/>
            <person name="Banfield J.F."/>
        </authorList>
    </citation>
    <scope>NUCLEOTIDE SEQUENCE [LARGE SCALE GENOMIC DNA]</scope>
    <source>
        <strain evidence="3">S2_003_000_R2_14</strain>
    </source>
</reference>
<dbReference type="InterPro" id="IPR008571">
    <property type="entry name" value="HerA-like"/>
</dbReference>
<name>A0A2W5SWB2_9BACT</name>
<protein>
    <recommendedName>
        <fullName evidence="2">Helicase HerA central domain-containing protein</fullName>
    </recommendedName>
</protein>
<sequence length="565" mass="60543">MKALRISEDLELPLDAITERLAFLGQSGGGKTYAAGVLAEQMLELGAQVVVLDPVGPWWGLRSSADGKKAGYPITVFGGIHGDVPLTHTAGAIVADVLVDRGVSAVLDVSDFTVGQMHQFVRDFAERFFDRKKRNPTPVHLFLEEAHTFLPERLPPDPMAATMLHRLERIVRVGRNYGIGSSQISQMPQAVTKKTLNQAALCFAFRTVGKHERKALRDWFDQHGGGELVKELPSLAKGVAYAVSPGWLQVTKAVRIAAKTTFDSSETPKFGGKPTAPKVLAPVDVEQLRAAMGSAMEEAEKDDPKALRKRIVELERQLAAKPAAPAPVERIIEKPVLGEKEVNALREVVAAHGRAAEAMQSVVTPIIEALRQVTRPGTPQDANGYNTRRPPVPRPEPRQRPAARARSDQQGGQGLGGGERAMLEALVSRHPTPLTRNQVAMLSGYAAGGGTFAKYLSTLKSGGFVVTSGDQLSATAAGVAAAGDVAPITDVVLMWRAKLGGGERRMFDELVDVYPESLERAELGERTGYESKGGTFAKYLSTLKSIGVVEVSGGKVSATADLFSA</sequence>
<evidence type="ECO:0000313" key="4">
    <source>
        <dbReference type="Proteomes" id="UP000249061"/>
    </source>
</evidence>
<accession>A0A2W5SWB2</accession>
<evidence type="ECO:0000313" key="3">
    <source>
        <dbReference type="EMBL" id="PZR07092.1"/>
    </source>
</evidence>
<evidence type="ECO:0000256" key="1">
    <source>
        <dbReference type="SAM" id="MobiDB-lite"/>
    </source>
</evidence>
<gene>
    <name evidence="3" type="ORF">DI536_28975</name>
</gene>
<dbReference type="SUPFAM" id="SSF52540">
    <property type="entry name" value="P-loop containing nucleoside triphosphate hydrolases"/>
    <property type="match status" value="1"/>
</dbReference>
<feature type="domain" description="Helicase HerA central" evidence="2">
    <location>
        <begin position="9"/>
        <end position="56"/>
    </location>
</feature>
<dbReference type="Proteomes" id="UP000249061">
    <property type="component" value="Unassembled WGS sequence"/>
</dbReference>
<organism evidence="3 4">
    <name type="scientific">Archangium gephyra</name>
    <dbReference type="NCBI Taxonomy" id="48"/>
    <lineage>
        <taxon>Bacteria</taxon>
        <taxon>Pseudomonadati</taxon>
        <taxon>Myxococcota</taxon>
        <taxon>Myxococcia</taxon>
        <taxon>Myxococcales</taxon>
        <taxon>Cystobacterineae</taxon>
        <taxon>Archangiaceae</taxon>
        <taxon>Archangium</taxon>
    </lineage>
</organism>
<comment type="caution">
    <text evidence="3">The sequence shown here is derived from an EMBL/GenBank/DDBJ whole genome shotgun (WGS) entry which is preliminary data.</text>
</comment>
<proteinExistence type="predicted"/>
<evidence type="ECO:0000259" key="2">
    <source>
        <dbReference type="Pfam" id="PF01935"/>
    </source>
</evidence>
<dbReference type="Pfam" id="PF01935">
    <property type="entry name" value="DUF87"/>
    <property type="match status" value="1"/>
</dbReference>
<feature type="compositionally biased region" description="Polar residues" evidence="1">
    <location>
        <begin position="375"/>
        <end position="386"/>
    </location>
</feature>
<dbReference type="PANTHER" id="PTHR42957">
    <property type="entry name" value="HELICASE MJ1565-RELATED"/>
    <property type="match status" value="1"/>
</dbReference>
<dbReference type="InterPro" id="IPR027417">
    <property type="entry name" value="P-loop_NTPase"/>
</dbReference>
<dbReference type="InterPro" id="IPR002789">
    <property type="entry name" value="HerA_central"/>
</dbReference>
<feature type="region of interest" description="Disordered" evidence="1">
    <location>
        <begin position="372"/>
        <end position="417"/>
    </location>
</feature>
<dbReference type="PANTHER" id="PTHR42957:SF1">
    <property type="entry name" value="HELICASE MJ1565-RELATED"/>
    <property type="match status" value="1"/>
</dbReference>
<dbReference type="AlphaFoldDB" id="A0A2W5SWB2"/>
<dbReference type="Gene3D" id="3.40.50.300">
    <property type="entry name" value="P-loop containing nucleotide triphosphate hydrolases"/>
    <property type="match status" value="1"/>
</dbReference>
<dbReference type="EMBL" id="QFQP01000034">
    <property type="protein sequence ID" value="PZR07092.1"/>
    <property type="molecule type" value="Genomic_DNA"/>
</dbReference>